<dbReference type="Gene3D" id="2.40.10.10">
    <property type="entry name" value="Trypsin-like serine proteases"/>
    <property type="match status" value="2"/>
</dbReference>
<evidence type="ECO:0000313" key="8">
    <source>
        <dbReference type="Proteomes" id="UP000002358"/>
    </source>
</evidence>
<keyword evidence="3" id="KW-0325">Glycoprotein</keyword>
<dbReference type="Pfam" id="PF00089">
    <property type="entry name" value="Trypsin"/>
    <property type="match status" value="1"/>
</dbReference>
<evidence type="ECO:0000256" key="1">
    <source>
        <dbReference type="ARBA" id="ARBA00022729"/>
    </source>
</evidence>
<name>A0A7M7H1I9_NASVI</name>
<accession>A0A7M7H1I9</accession>
<dbReference type="PANTHER" id="PTHR24256">
    <property type="entry name" value="TRYPTASE-RELATED"/>
    <property type="match status" value="1"/>
</dbReference>
<dbReference type="InterPro" id="IPR001254">
    <property type="entry name" value="Trypsin_dom"/>
</dbReference>
<dbReference type="SUPFAM" id="SSF50494">
    <property type="entry name" value="Trypsin-like serine proteases"/>
    <property type="match status" value="1"/>
</dbReference>
<evidence type="ECO:0000256" key="2">
    <source>
        <dbReference type="ARBA" id="ARBA00023157"/>
    </source>
</evidence>
<protein>
    <recommendedName>
        <fullName evidence="6">Peptidase S1 domain-containing protein</fullName>
    </recommendedName>
</protein>
<dbReference type="EnsemblMetazoa" id="XM_008204887">
    <property type="protein sequence ID" value="XP_008203109"/>
    <property type="gene ID" value="LOC103315515"/>
</dbReference>
<evidence type="ECO:0000256" key="5">
    <source>
        <dbReference type="SAM" id="SignalP"/>
    </source>
</evidence>
<dbReference type="AlphaFoldDB" id="A0A7M7H1I9"/>
<dbReference type="GO" id="GO:0004252">
    <property type="term" value="F:serine-type endopeptidase activity"/>
    <property type="evidence" value="ECO:0007669"/>
    <property type="project" value="InterPro"/>
</dbReference>
<keyword evidence="2" id="KW-1015">Disulfide bond</keyword>
<dbReference type="PROSITE" id="PS00134">
    <property type="entry name" value="TRYPSIN_HIS"/>
    <property type="match status" value="1"/>
</dbReference>
<dbReference type="InterPro" id="IPR051487">
    <property type="entry name" value="Ser/Thr_Proteases_Immune/Dev"/>
</dbReference>
<keyword evidence="8" id="KW-1185">Reference proteome</keyword>
<dbReference type="PROSITE" id="PS50240">
    <property type="entry name" value="TRYPSIN_DOM"/>
    <property type="match status" value="1"/>
</dbReference>
<evidence type="ECO:0000256" key="4">
    <source>
        <dbReference type="ARBA" id="ARBA00024195"/>
    </source>
</evidence>
<keyword evidence="1 5" id="KW-0732">Signal</keyword>
<comment type="similarity">
    <text evidence="4">Belongs to the peptidase S1 family. CLIP subfamily.</text>
</comment>
<proteinExistence type="inferred from homology"/>
<dbReference type="KEGG" id="nvi:103315515"/>
<dbReference type="SMR" id="A0A7M7H1I9"/>
<dbReference type="SMART" id="SM00020">
    <property type="entry name" value="Tryp_SPc"/>
    <property type="match status" value="1"/>
</dbReference>
<feature type="domain" description="Peptidase S1" evidence="6">
    <location>
        <begin position="38"/>
        <end position="294"/>
    </location>
</feature>
<evidence type="ECO:0000313" key="7">
    <source>
        <dbReference type="EnsemblMetazoa" id="XP_008203109"/>
    </source>
</evidence>
<dbReference type="InterPro" id="IPR009003">
    <property type="entry name" value="Peptidase_S1_PA"/>
</dbReference>
<dbReference type="InterPro" id="IPR018114">
    <property type="entry name" value="TRYPSIN_HIS"/>
</dbReference>
<feature type="chain" id="PRO_5029649979" description="Peptidase S1 domain-containing protein" evidence="5">
    <location>
        <begin position="22"/>
        <end position="295"/>
    </location>
</feature>
<reference evidence="7" key="1">
    <citation type="submission" date="2021-01" db="UniProtKB">
        <authorList>
            <consortium name="EnsemblMetazoa"/>
        </authorList>
    </citation>
    <scope>IDENTIFICATION</scope>
</reference>
<dbReference type="PRINTS" id="PR00722">
    <property type="entry name" value="CHYMOTRYPSIN"/>
</dbReference>
<sequence length="295" mass="32833">MGFLTWRLLLLLLLLVVATHAEEQPPADCGRFLNFKYFVGNRTELDDYPWLALLEYDTPRGMLPACGGVLLSSRYVLTAGHCAANLGANWTLSGVRLGEYDISTPLDCLPDGDASNSSTCIPEHRSYAIERRIVHEKYSRDSTGRGHDLALLRLAEDVVFSEFVRPICLPTRSAQPQRFQVAGWGKLAGRRGTNFKLMSYITLANGTTCRNNYTGEKVFMAEDQFCAGGKKEEEVCIADSGGPMMGVEKMADGSYRMAVFGLLTTDSKFCDVPGWPGIFVDVLTYRDWILRNMKL</sequence>
<feature type="signal peptide" evidence="5">
    <location>
        <begin position="1"/>
        <end position="21"/>
    </location>
</feature>
<evidence type="ECO:0000259" key="6">
    <source>
        <dbReference type="PROSITE" id="PS50240"/>
    </source>
</evidence>
<dbReference type="Proteomes" id="UP000002358">
    <property type="component" value="Chromosome 1"/>
</dbReference>
<dbReference type="RefSeq" id="XP_008203109.1">
    <property type="nucleotide sequence ID" value="XM_008204887.4"/>
</dbReference>
<dbReference type="InterPro" id="IPR043504">
    <property type="entry name" value="Peptidase_S1_PA_chymotrypsin"/>
</dbReference>
<dbReference type="OrthoDB" id="10012881at2759"/>
<evidence type="ECO:0000256" key="3">
    <source>
        <dbReference type="ARBA" id="ARBA00023180"/>
    </source>
</evidence>
<dbReference type="FunFam" id="2.40.10.10:FF:000028">
    <property type="entry name" value="Serine protease easter"/>
    <property type="match status" value="1"/>
</dbReference>
<dbReference type="GeneID" id="103315515"/>
<organism evidence="7 8">
    <name type="scientific">Nasonia vitripennis</name>
    <name type="common">Parasitic wasp</name>
    <dbReference type="NCBI Taxonomy" id="7425"/>
    <lineage>
        <taxon>Eukaryota</taxon>
        <taxon>Metazoa</taxon>
        <taxon>Ecdysozoa</taxon>
        <taxon>Arthropoda</taxon>
        <taxon>Hexapoda</taxon>
        <taxon>Insecta</taxon>
        <taxon>Pterygota</taxon>
        <taxon>Neoptera</taxon>
        <taxon>Endopterygota</taxon>
        <taxon>Hymenoptera</taxon>
        <taxon>Apocrita</taxon>
        <taxon>Proctotrupomorpha</taxon>
        <taxon>Chalcidoidea</taxon>
        <taxon>Pteromalidae</taxon>
        <taxon>Pteromalinae</taxon>
        <taxon>Nasonia</taxon>
    </lineage>
</organism>
<dbReference type="GO" id="GO:0006508">
    <property type="term" value="P:proteolysis"/>
    <property type="evidence" value="ECO:0007669"/>
    <property type="project" value="InterPro"/>
</dbReference>
<dbReference type="InParanoid" id="A0A7M7H1I9"/>
<dbReference type="InterPro" id="IPR001314">
    <property type="entry name" value="Peptidase_S1A"/>
</dbReference>
<dbReference type="CDD" id="cd00190">
    <property type="entry name" value="Tryp_SPc"/>
    <property type="match status" value="1"/>
</dbReference>